<evidence type="ECO:0000259" key="1">
    <source>
        <dbReference type="Pfam" id="PF06985"/>
    </source>
</evidence>
<dbReference type="InterPro" id="IPR015926">
    <property type="entry name" value="Cytolysin/lectin"/>
</dbReference>
<dbReference type="InterPro" id="IPR010730">
    <property type="entry name" value="HET"/>
</dbReference>
<feature type="domain" description="DUF8212" evidence="2">
    <location>
        <begin position="245"/>
        <end position="307"/>
    </location>
</feature>
<dbReference type="InterPro" id="IPR009960">
    <property type="entry name" value="Fruit_body_lectin_fun"/>
</dbReference>
<feature type="domain" description="Heterokaryon incompatibility" evidence="1">
    <location>
        <begin position="21"/>
        <end position="105"/>
    </location>
</feature>
<feature type="domain" description="DUF8212" evidence="2">
    <location>
        <begin position="218"/>
        <end position="241"/>
    </location>
</feature>
<dbReference type="Pfam" id="PF26640">
    <property type="entry name" value="DUF8212"/>
    <property type="match status" value="2"/>
</dbReference>
<evidence type="ECO:0000313" key="3">
    <source>
        <dbReference type="EMBL" id="KAG2106549.1"/>
    </source>
</evidence>
<dbReference type="SUPFAM" id="SSF63724">
    <property type="entry name" value="Cytolysin/lectin"/>
    <property type="match status" value="1"/>
</dbReference>
<dbReference type="AlphaFoldDB" id="A0A9P7F4D8"/>
<dbReference type="Gene3D" id="2.60.270.20">
    <property type="entry name" value="Cytolysin/lectin"/>
    <property type="match status" value="1"/>
</dbReference>
<evidence type="ECO:0000313" key="4">
    <source>
        <dbReference type="Proteomes" id="UP000823399"/>
    </source>
</evidence>
<protein>
    <submittedName>
        <fullName evidence="3">Heterokaryon incompatibility protein-domain-containing protein</fullName>
    </submittedName>
</protein>
<dbReference type="Pfam" id="PF06985">
    <property type="entry name" value="HET"/>
    <property type="match status" value="1"/>
</dbReference>
<dbReference type="InterPro" id="IPR058525">
    <property type="entry name" value="DUF8212"/>
</dbReference>
<name>A0A9P7F4D8_9AGAM</name>
<proteinExistence type="predicted"/>
<comment type="caution">
    <text evidence="3">The sequence shown here is derived from an EMBL/GenBank/DDBJ whole genome shotgun (WGS) entry which is preliminary data.</text>
</comment>
<keyword evidence="4" id="KW-1185">Reference proteome</keyword>
<sequence>MRLLNTKTRKLEEFFGQIPQYAILSHRWRDGEVQFSDIDQPHARNMPGYSKIEGSCTQADKDGYRYVWIDTCCINKSSSSELSEAINSMFMWYKKAQICYAYLDDVSGCDNLKEEFFKSQWFTRGWTLQELVAPNNVIFFSRDWEEMGSKSSFTQWIEEITGIDRGVLLMNYPEEISVATRMSWASGRQTTRVEDRAYSLLGLFGVHMPTIYGEGESAFVRLQIEIMKSSNDQSIFAWKSSRRGDRSGLLASSPDDFAESRDIVRIPSDSFRNIFSSATSSIRQYSVTNRGLNIHLPVMRVHNYYQAALSCCRRGAPANRPISLYLYPIPGEMEQFLRLGPSLLYEAEVPGSSEFTLQELYVQEDDPSLFMTIDPRRDPILQKYHFFIKTNGVVENGFSLVGYTSAEWWQQEENRLVLSLTRSGMFSTLLYRHQITGESFAVPVGLHNWHVWSYIVTTTDSETPDSVNASFDEGERGGVRWRSLDWFTQELSMGKVGVKIRKGGKYCSDDVGGYSVTISVTGT</sequence>
<reference evidence="3" key="1">
    <citation type="journal article" date="2020" name="New Phytol.">
        <title>Comparative genomics reveals dynamic genome evolution in host specialist ectomycorrhizal fungi.</title>
        <authorList>
            <person name="Lofgren L.A."/>
            <person name="Nguyen N.H."/>
            <person name="Vilgalys R."/>
            <person name="Ruytinx J."/>
            <person name="Liao H.L."/>
            <person name="Branco S."/>
            <person name="Kuo A."/>
            <person name="LaButti K."/>
            <person name="Lipzen A."/>
            <person name="Andreopoulos W."/>
            <person name="Pangilinan J."/>
            <person name="Riley R."/>
            <person name="Hundley H."/>
            <person name="Na H."/>
            <person name="Barry K."/>
            <person name="Grigoriev I.V."/>
            <person name="Stajich J.E."/>
            <person name="Kennedy P.G."/>
        </authorList>
    </citation>
    <scope>NUCLEOTIDE SEQUENCE</scope>
    <source>
        <strain evidence="3">FC423</strain>
    </source>
</reference>
<dbReference type="Proteomes" id="UP000823399">
    <property type="component" value="Unassembled WGS sequence"/>
</dbReference>
<dbReference type="EMBL" id="JABBWM010000035">
    <property type="protein sequence ID" value="KAG2106549.1"/>
    <property type="molecule type" value="Genomic_DNA"/>
</dbReference>
<evidence type="ECO:0000259" key="2">
    <source>
        <dbReference type="Pfam" id="PF26640"/>
    </source>
</evidence>
<dbReference type="PANTHER" id="PTHR10622">
    <property type="entry name" value="HET DOMAIN-CONTAINING PROTEIN"/>
    <property type="match status" value="1"/>
</dbReference>
<dbReference type="PANTHER" id="PTHR10622:SF10">
    <property type="entry name" value="HET DOMAIN-CONTAINING PROTEIN"/>
    <property type="match status" value="1"/>
</dbReference>
<dbReference type="Pfam" id="PF07367">
    <property type="entry name" value="FB_lectin"/>
    <property type="match status" value="1"/>
</dbReference>
<gene>
    <name evidence="3" type="ORF">F5147DRAFT_700316</name>
</gene>
<dbReference type="RefSeq" id="XP_041291587.1">
    <property type="nucleotide sequence ID" value="XM_041437681.1"/>
</dbReference>
<dbReference type="OrthoDB" id="5122891at2759"/>
<accession>A0A9P7F4D8</accession>
<organism evidence="3 4">
    <name type="scientific">Suillus discolor</name>
    <dbReference type="NCBI Taxonomy" id="1912936"/>
    <lineage>
        <taxon>Eukaryota</taxon>
        <taxon>Fungi</taxon>
        <taxon>Dikarya</taxon>
        <taxon>Basidiomycota</taxon>
        <taxon>Agaricomycotina</taxon>
        <taxon>Agaricomycetes</taxon>
        <taxon>Agaricomycetidae</taxon>
        <taxon>Boletales</taxon>
        <taxon>Suillineae</taxon>
        <taxon>Suillaceae</taxon>
        <taxon>Suillus</taxon>
    </lineage>
</organism>
<dbReference type="GeneID" id="64699940"/>